<evidence type="ECO:0000256" key="5">
    <source>
        <dbReference type="SAM" id="Coils"/>
    </source>
</evidence>
<dbReference type="KEGG" id="tdn:Suden_0741"/>
<dbReference type="STRING" id="326298.Suden_0741"/>
<dbReference type="Gene3D" id="1.10.760.10">
    <property type="entry name" value="Cytochrome c-like domain"/>
    <property type="match status" value="1"/>
</dbReference>
<feature type="domain" description="Cytochrome c" evidence="6">
    <location>
        <begin position="98"/>
        <end position="179"/>
    </location>
</feature>
<feature type="coiled-coil region" evidence="5">
    <location>
        <begin position="26"/>
        <end position="97"/>
    </location>
</feature>
<dbReference type="PROSITE" id="PS51007">
    <property type="entry name" value="CYTC"/>
    <property type="match status" value="1"/>
</dbReference>
<keyword evidence="1 4" id="KW-0349">Heme</keyword>
<dbReference type="GO" id="GO:0020037">
    <property type="term" value="F:heme binding"/>
    <property type="evidence" value="ECO:0007669"/>
    <property type="project" value="InterPro"/>
</dbReference>
<reference evidence="7 8" key="1">
    <citation type="journal article" date="2008" name="Appl. Environ. Microbiol.">
        <title>Genome of the epsilonproteobacterial chemolithoautotroph Sulfurimonas denitrificans.</title>
        <authorList>
            <person name="Sievert S.M."/>
            <person name="Scott K.M."/>
            <person name="Klotz M.G."/>
            <person name="Chain P.S.G."/>
            <person name="Hauser L.J."/>
            <person name="Hemp J."/>
            <person name="Huegler M."/>
            <person name="Land M."/>
            <person name="Lapidus A."/>
            <person name="Larimer F.W."/>
            <person name="Lucas S."/>
            <person name="Malfatti S.A."/>
            <person name="Meyer F."/>
            <person name="Paulsen I.T."/>
            <person name="Ren Q."/>
            <person name="Simon J."/>
            <person name="Bailey K."/>
            <person name="Diaz E."/>
            <person name="Fitzpatrick K.A."/>
            <person name="Glover B."/>
            <person name="Gwatney N."/>
            <person name="Korajkic A."/>
            <person name="Long A."/>
            <person name="Mobberley J.M."/>
            <person name="Pantry S.N."/>
            <person name="Pazder G."/>
            <person name="Peterson S."/>
            <person name="Quintanilla J.D."/>
            <person name="Sprinkle R."/>
            <person name="Stephens J."/>
            <person name="Thomas P."/>
            <person name="Vaughn R."/>
            <person name="Weber M.J."/>
            <person name="Wooten L.L."/>
        </authorList>
    </citation>
    <scope>NUCLEOTIDE SEQUENCE [LARGE SCALE GENOMIC DNA]</scope>
    <source>
        <strain evidence="8">ATCC 33889 / DSM 1251</strain>
    </source>
</reference>
<keyword evidence="8" id="KW-1185">Reference proteome</keyword>
<keyword evidence="5" id="KW-0175">Coiled coil</keyword>
<dbReference type="RefSeq" id="WP_011372374.1">
    <property type="nucleotide sequence ID" value="NC_007575.1"/>
</dbReference>
<dbReference type="InterPro" id="IPR009056">
    <property type="entry name" value="Cyt_c-like_dom"/>
</dbReference>
<dbReference type="eggNOG" id="COG2863">
    <property type="taxonomic scope" value="Bacteria"/>
</dbReference>
<evidence type="ECO:0000256" key="4">
    <source>
        <dbReference type="PROSITE-ProRule" id="PRU00433"/>
    </source>
</evidence>
<dbReference type="EMBL" id="CP000153">
    <property type="protein sequence ID" value="ABB44020.1"/>
    <property type="molecule type" value="Genomic_DNA"/>
</dbReference>
<organism evidence="7 8">
    <name type="scientific">Sulfurimonas denitrificans (strain ATCC 33889 / DSM 1251)</name>
    <name type="common">Thiomicrospira denitrificans (strain ATCC 33889 / DSM 1251)</name>
    <dbReference type="NCBI Taxonomy" id="326298"/>
    <lineage>
        <taxon>Bacteria</taxon>
        <taxon>Pseudomonadati</taxon>
        <taxon>Campylobacterota</taxon>
        <taxon>Epsilonproteobacteria</taxon>
        <taxon>Campylobacterales</taxon>
        <taxon>Sulfurimonadaceae</taxon>
        <taxon>Sulfurimonas</taxon>
    </lineage>
</organism>
<protein>
    <submittedName>
        <fullName evidence="7">Cytochrome c, class I</fullName>
    </submittedName>
</protein>
<evidence type="ECO:0000313" key="8">
    <source>
        <dbReference type="Proteomes" id="UP000002714"/>
    </source>
</evidence>
<dbReference type="PROSITE" id="PS51257">
    <property type="entry name" value="PROKAR_LIPOPROTEIN"/>
    <property type="match status" value="1"/>
</dbReference>
<dbReference type="Proteomes" id="UP000002714">
    <property type="component" value="Chromosome"/>
</dbReference>
<sequence>MIRVILFTALTLFMVGCSDDATKSSKTEVKAAVAEVKQEAKEVLKETKEAAQEIKESVKEDVKEGVVGIKAVVEEAKASATEVIEEKKAQVEEAIATATTVDAASLYKVCAGCHGVDGSKSALNKSQIIKGWDAKKLSDALHGYKNGTYGGAMKGLMGAQVSKLGDAEIEALSTYISKL</sequence>
<dbReference type="InterPro" id="IPR036909">
    <property type="entry name" value="Cyt_c-like_dom_sf"/>
</dbReference>
<dbReference type="GO" id="GO:0046872">
    <property type="term" value="F:metal ion binding"/>
    <property type="evidence" value="ECO:0007669"/>
    <property type="project" value="UniProtKB-KW"/>
</dbReference>
<dbReference type="SUPFAM" id="SSF46626">
    <property type="entry name" value="Cytochrome c"/>
    <property type="match status" value="1"/>
</dbReference>
<dbReference type="Pfam" id="PF00034">
    <property type="entry name" value="Cytochrom_C"/>
    <property type="match status" value="1"/>
</dbReference>
<evidence type="ECO:0000256" key="2">
    <source>
        <dbReference type="ARBA" id="ARBA00022723"/>
    </source>
</evidence>
<evidence type="ECO:0000313" key="7">
    <source>
        <dbReference type="EMBL" id="ABB44020.1"/>
    </source>
</evidence>
<evidence type="ECO:0000256" key="3">
    <source>
        <dbReference type="ARBA" id="ARBA00023004"/>
    </source>
</evidence>
<gene>
    <name evidence="7" type="ordered locus">Suden_0741</name>
</gene>
<accession>Q30SL1</accession>
<dbReference type="HOGENOM" id="CLU_106585_0_0_7"/>
<keyword evidence="2 4" id="KW-0479">Metal-binding</keyword>
<dbReference type="GO" id="GO:0009055">
    <property type="term" value="F:electron transfer activity"/>
    <property type="evidence" value="ECO:0007669"/>
    <property type="project" value="InterPro"/>
</dbReference>
<proteinExistence type="predicted"/>
<keyword evidence="3 4" id="KW-0408">Iron</keyword>
<evidence type="ECO:0000256" key="1">
    <source>
        <dbReference type="ARBA" id="ARBA00022617"/>
    </source>
</evidence>
<name>Q30SL1_SULDN</name>
<dbReference type="AlphaFoldDB" id="Q30SL1"/>
<evidence type="ECO:0000259" key="6">
    <source>
        <dbReference type="PROSITE" id="PS51007"/>
    </source>
</evidence>